<dbReference type="SUPFAM" id="SSF50998">
    <property type="entry name" value="Quinoprotein alcohol dehydrogenase-like"/>
    <property type="match status" value="1"/>
</dbReference>
<sequence length="351" mass="36182">MSTRGQFDLGPTRWVTDDSVISLGATELVWYDLETGKKEQALEVSGGAVCAASFDLTGDGIGAILSGDRCTKVTTVDTKTGKEVWSVDSGLDNPSNGHPHPAGTNGISVTDEAVTITSQCSGAAILDMGSAKVEHKLPATDCAATASYGNALVSGTSSQDAYQMFDAATGEHLASFSGAPSPAAPWRVISADPLVVAGTGGDVFGLWALSGGKVTQVGETVNSLPPETIRFAQVVGQRLYVVLNESTLLKVYDLADGREIATSKLADGESVAGVNGGGTVITVGPGSADASTDAVVHAWNPDEPERVTTLATLPDGETEPGLSTLDGTLTLHDGWLLIGYKDLRAYELPEL</sequence>
<organism evidence="1 2">
    <name type="scientific">Nocardioides luteus</name>
    <dbReference type="NCBI Taxonomy" id="1844"/>
    <lineage>
        <taxon>Bacteria</taxon>
        <taxon>Bacillati</taxon>
        <taxon>Actinomycetota</taxon>
        <taxon>Actinomycetes</taxon>
        <taxon>Propionibacteriales</taxon>
        <taxon>Nocardioidaceae</taxon>
        <taxon>Nocardioides</taxon>
    </lineage>
</organism>
<name>A0A1J4MWB3_9ACTN</name>
<dbReference type="EMBL" id="JZDQ02000073">
    <property type="protein sequence ID" value="OIJ23563.1"/>
    <property type="molecule type" value="Genomic_DNA"/>
</dbReference>
<dbReference type="AlphaFoldDB" id="A0A1J4MWB3"/>
<keyword evidence="2" id="KW-1185">Reference proteome</keyword>
<gene>
    <name evidence="1" type="ORF">UG56_027285</name>
</gene>
<comment type="caution">
    <text evidence="1">The sequence shown here is derived from an EMBL/GenBank/DDBJ whole genome shotgun (WGS) entry which is preliminary data.</text>
</comment>
<dbReference type="Proteomes" id="UP000033772">
    <property type="component" value="Unassembled WGS sequence"/>
</dbReference>
<evidence type="ECO:0000313" key="1">
    <source>
        <dbReference type="EMBL" id="OIJ23563.1"/>
    </source>
</evidence>
<dbReference type="InterPro" id="IPR015943">
    <property type="entry name" value="WD40/YVTN_repeat-like_dom_sf"/>
</dbReference>
<dbReference type="InterPro" id="IPR011047">
    <property type="entry name" value="Quinoprotein_ADH-like_sf"/>
</dbReference>
<dbReference type="RefSeq" id="WP_045547862.1">
    <property type="nucleotide sequence ID" value="NZ_JZDQ02000073.1"/>
</dbReference>
<dbReference type="Gene3D" id="2.130.10.10">
    <property type="entry name" value="YVTN repeat-like/Quinoprotein amine dehydrogenase"/>
    <property type="match status" value="1"/>
</dbReference>
<evidence type="ECO:0008006" key="3">
    <source>
        <dbReference type="Google" id="ProtNLM"/>
    </source>
</evidence>
<proteinExistence type="predicted"/>
<reference evidence="1" key="1">
    <citation type="submission" date="2016-10" db="EMBL/GenBank/DDBJ databases">
        <title>Draft Genome Sequence of Nocardioides luteus Strain BAFB, an Alkane-Degrading Bacterium Isolated from JP-7 Polluted Soil.</title>
        <authorList>
            <person name="Brown L."/>
            <person name="Ruiz O.N."/>
            <person name="Gunasekera T."/>
        </authorList>
    </citation>
    <scope>NUCLEOTIDE SEQUENCE [LARGE SCALE GENOMIC DNA]</scope>
    <source>
        <strain evidence="1">BAFB</strain>
    </source>
</reference>
<evidence type="ECO:0000313" key="2">
    <source>
        <dbReference type="Proteomes" id="UP000033772"/>
    </source>
</evidence>
<accession>A0A1J4MWB3</accession>
<dbReference type="STRING" id="1844.UG56_027285"/>
<protein>
    <recommendedName>
        <fullName evidence="3">Pyrrolo-quinoline quinone</fullName>
    </recommendedName>
</protein>